<feature type="region of interest" description="Disordered" evidence="6">
    <location>
        <begin position="35"/>
        <end position="68"/>
    </location>
</feature>
<proteinExistence type="inferred from homology"/>
<dbReference type="Pfam" id="PF13462">
    <property type="entry name" value="Thioredoxin_4"/>
    <property type="match status" value="1"/>
</dbReference>
<evidence type="ECO:0000313" key="10">
    <source>
        <dbReference type="Proteomes" id="UP000321046"/>
    </source>
</evidence>
<comment type="similarity">
    <text evidence="1">Belongs to the thioredoxin family. DsbA subfamily.</text>
</comment>
<comment type="caution">
    <text evidence="9">The sequence shown here is derived from an EMBL/GenBank/DDBJ whole genome shotgun (WGS) entry which is preliminary data.</text>
</comment>
<gene>
    <name evidence="9" type="ORF">FRC96_12660</name>
</gene>
<evidence type="ECO:0000256" key="4">
    <source>
        <dbReference type="ARBA" id="ARBA00023157"/>
    </source>
</evidence>
<dbReference type="EMBL" id="VOSL01000054">
    <property type="protein sequence ID" value="TXD34478.1"/>
    <property type="molecule type" value="Genomic_DNA"/>
</dbReference>
<accession>A0A5C6XAY5</accession>
<feature type="domain" description="Thioredoxin" evidence="8">
    <location>
        <begin position="130"/>
        <end position="318"/>
    </location>
</feature>
<dbReference type="InterPro" id="IPR012336">
    <property type="entry name" value="Thioredoxin-like_fold"/>
</dbReference>
<keyword evidence="5" id="KW-0676">Redox-active center</keyword>
<protein>
    <recommendedName>
        <fullName evidence="8">Thioredoxin domain-containing protein</fullName>
    </recommendedName>
</protein>
<feature type="compositionally biased region" description="Low complexity" evidence="6">
    <location>
        <begin position="35"/>
        <end position="57"/>
    </location>
</feature>
<keyword evidence="4" id="KW-1015">Disulfide bond</keyword>
<evidence type="ECO:0000256" key="6">
    <source>
        <dbReference type="SAM" id="MobiDB-lite"/>
    </source>
</evidence>
<dbReference type="AlphaFoldDB" id="A0A5C6XAY5"/>
<evidence type="ECO:0000256" key="2">
    <source>
        <dbReference type="ARBA" id="ARBA00022729"/>
    </source>
</evidence>
<feature type="signal peptide" evidence="7">
    <location>
        <begin position="1"/>
        <end position="33"/>
    </location>
</feature>
<dbReference type="PANTHER" id="PTHR13887">
    <property type="entry name" value="GLUTATHIONE S-TRANSFERASE KAPPA"/>
    <property type="match status" value="1"/>
</dbReference>
<dbReference type="PROSITE" id="PS51257">
    <property type="entry name" value="PROKAR_LIPOPROTEIN"/>
    <property type="match status" value="1"/>
</dbReference>
<dbReference type="Proteomes" id="UP000321046">
    <property type="component" value="Unassembled WGS sequence"/>
</dbReference>
<dbReference type="InterPro" id="IPR013766">
    <property type="entry name" value="Thioredoxin_domain"/>
</dbReference>
<evidence type="ECO:0000259" key="8">
    <source>
        <dbReference type="PROSITE" id="PS51352"/>
    </source>
</evidence>
<keyword evidence="3" id="KW-0560">Oxidoreductase</keyword>
<dbReference type="Gene3D" id="3.40.30.10">
    <property type="entry name" value="Glutaredoxin"/>
    <property type="match status" value="1"/>
</dbReference>
<dbReference type="PANTHER" id="PTHR13887:SF14">
    <property type="entry name" value="DISULFIDE BOND FORMATION PROTEIN D"/>
    <property type="match status" value="1"/>
</dbReference>
<evidence type="ECO:0000256" key="5">
    <source>
        <dbReference type="ARBA" id="ARBA00023284"/>
    </source>
</evidence>
<dbReference type="GO" id="GO:0016491">
    <property type="term" value="F:oxidoreductase activity"/>
    <property type="evidence" value="ECO:0007669"/>
    <property type="project" value="UniProtKB-KW"/>
</dbReference>
<keyword evidence="2 7" id="KW-0732">Signal</keyword>
<evidence type="ECO:0000256" key="3">
    <source>
        <dbReference type="ARBA" id="ARBA00023002"/>
    </source>
</evidence>
<reference evidence="9 10" key="1">
    <citation type="submission" date="2019-08" db="EMBL/GenBank/DDBJ databases">
        <title>Bradymonadales sp. TMQ2.</title>
        <authorList>
            <person name="Liang Q."/>
        </authorList>
    </citation>
    <scope>NUCLEOTIDE SEQUENCE [LARGE SCALE GENOMIC DNA]</scope>
    <source>
        <strain evidence="9 10">TMQ2</strain>
    </source>
</reference>
<feature type="chain" id="PRO_5022844334" description="Thioredoxin domain-containing protein" evidence="7">
    <location>
        <begin position="34"/>
        <end position="321"/>
    </location>
</feature>
<dbReference type="InterPro" id="IPR036249">
    <property type="entry name" value="Thioredoxin-like_sf"/>
</dbReference>
<dbReference type="PROSITE" id="PS51352">
    <property type="entry name" value="THIOREDOXIN_2"/>
    <property type="match status" value="1"/>
</dbReference>
<dbReference type="RefSeq" id="WP_146974859.1">
    <property type="nucleotide sequence ID" value="NZ_VOSL01000054.1"/>
</dbReference>
<dbReference type="OrthoDB" id="9784686at2"/>
<evidence type="ECO:0000256" key="1">
    <source>
        <dbReference type="ARBA" id="ARBA00005791"/>
    </source>
</evidence>
<name>A0A5C6XAY5_9DELT</name>
<organism evidence="9 10">
    <name type="scientific">Lujinxingia vulgaris</name>
    <dbReference type="NCBI Taxonomy" id="2600176"/>
    <lineage>
        <taxon>Bacteria</taxon>
        <taxon>Deltaproteobacteria</taxon>
        <taxon>Bradymonadales</taxon>
        <taxon>Lujinxingiaceae</taxon>
        <taxon>Lujinxingia</taxon>
    </lineage>
</organism>
<dbReference type="SUPFAM" id="SSF52833">
    <property type="entry name" value="Thioredoxin-like"/>
    <property type="match status" value="1"/>
</dbReference>
<evidence type="ECO:0000256" key="7">
    <source>
        <dbReference type="SAM" id="SignalP"/>
    </source>
</evidence>
<sequence length="321" mass="34174">MKQNERFKKSALVLAMVAMVVALLGCDSGADEAATAEAPEASAEGAAADEAPAQGEAPGQGGAGAPAVEYPGVDLSKLGAAERARLTEMAEGELCPCPDSTESLNACMQKEERCEEAETAFTTMVTALAEGAGEEAQQRVAEQQNNEDRVHNFVLEGVPVKGSAEADVKIVEFADFQCGYCRMAAGVLSAVHEQLGDDVGIYFKQFPLGSPLSDLAARATNAAHKQDRFWQMHDLIFANQQQFNPQRLEAYARQLGLNYERFQEDLKSQEIGALVARDRQEGMAAGVQGTPSLFINGKRYTGQLTPEAIVAAVKAEAAAAE</sequence>
<evidence type="ECO:0000313" key="9">
    <source>
        <dbReference type="EMBL" id="TXD34478.1"/>
    </source>
</evidence>